<feature type="transmembrane region" description="Helical" evidence="10">
    <location>
        <begin position="368"/>
        <end position="391"/>
    </location>
</feature>
<dbReference type="InterPro" id="IPR025383">
    <property type="entry name" value="MrpA_C/MbhD"/>
</dbReference>
<gene>
    <name evidence="15" type="ORF">SAMN06296036_1369</name>
</gene>
<evidence type="ECO:0000313" key="15">
    <source>
        <dbReference type="EMBL" id="SMF81102.1"/>
    </source>
</evidence>
<feature type="domain" description="MrpA C-terminal/MbhD" evidence="13">
    <location>
        <begin position="608"/>
        <end position="665"/>
    </location>
</feature>
<dbReference type="GO" id="GO:0015297">
    <property type="term" value="F:antiporter activity"/>
    <property type="evidence" value="ECO:0007669"/>
    <property type="project" value="UniProtKB-KW"/>
</dbReference>
<keyword evidence="3" id="KW-0050">Antiport</keyword>
<feature type="domain" description="NADH:quinone oxidoreductase/Mrp antiporter transmembrane" evidence="11">
    <location>
        <begin position="122"/>
        <end position="414"/>
    </location>
</feature>
<dbReference type="Pfam" id="PF13244">
    <property type="entry name" value="MbhD"/>
    <property type="match status" value="1"/>
</dbReference>
<dbReference type="PRINTS" id="PR01434">
    <property type="entry name" value="NADHDHGNASE5"/>
</dbReference>
<feature type="transmembrane region" description="Helical" evidence="10">
    <location>
        <begin position="739"/>
        <end position="757"/>
    </location>
</feature>
<feature type="transmembrane region" description="Helical" evidence="10">
    <location>
        <begin position="403"/>
        <end position="426"/>
    </location>
</feature>
<evidence type="ECO:0000256" key="9">
    <source>
        <dbReference type="RuleBase" id="RU000320"/>
    </source>
</evidence>
<dbReference type="PANTHER" id="PTHR43373:SF1">
    <property type="entry name" value="NA(+)_H(+) ANTIPORTER SUBUNIT A"/>
    <property type="match status" value="1"/>
</dbReference>
<keyword evidence="8 10" id="KW-0472">Membrane</keyword>
<keyword evidence="7" id="KW-0406">Ion transport</keyword>
<feature type="transmembrane region" description="Helical" evidence="10">
    <location>
        <begin position="563"/>
        <end position="581"/>
    </location>
</feature>
<evidence type="ECO:0000256" key="7">
    <source>
        <dbReference type="ARBA" id="ARBA00023065"/>
    </source>
</evidence>
<sequence length="764" mass="82410">MEYIVAALLALALIARITPKSWIALIPAAGAFILLASAAYITKILVAGSLPLYSSWTWSEFMGVSISFHLDGLSAIFGLLITVIGSGVFLYAGGYMKKEPRLGGFYATLLIFTAAMLGMVFSDHTLTFFVFWELTSICSYLLIGTNIESEKARQGARKALFVTAGGGLFLLLSLVASSLAFESLGLSSHDAQHFSTMTSSIQSHPYYLFLLGGFAIAVATKSAQLPFSFWLPKAMAGPTPVSSFLHSATMVKAGILLMAKLFPAFAGHPAWFYLFTSLGLLTSIWGAGLALHQKDLKSMLAYSTISILGSLVLLLGIGTHKALQAMVVLLIAHGLYKAAWFQMVGAIQKATGTKTIAELGGLSRSLPLLTASAILASLSMAGIPLLFGFFAKELMYFTFLGTHWSLLVGGFVGSLLMVGVAYILLIKPFFGSQGTQAENSLDIRLSLPPFIFGLISVAFALVPGVFDQYIANPFIQALSTDAPHMELHYWYGWQVKPLFVLGLSAVTLLSGWLLARHKSKFDKLIGPAAQRPGPEWLFDKTIASIPDLFQKGTRIIQSGSLPVYIKCCLWGLLAIVSWPLIQLAAPDFGLSQLEAIDTLLVLFITVPCGYLMFYQDHIKQVLMLGVIGLGIVVVFALFGAPDLALTQMMVESLSVIFLLFLIREMAPQNSLPSEISWPSLFLTGGLCYAFAQLALSPIQELPRSASMYFLEKSLPDAFGNNVVNVILVDFRALDTFGEVLAVSIAALGVLSIASRIGQRKGVSS</sequence>
<dbReference type="InterPro" id="IPR050616">
    <property type="entry name" value="CPA3_Na-H_Antiporter_A"/>
</dbReference>
<dbReference type="InterPro" id="IPR001516">
    <property type="entry name" value="Proton_antipo_N"/>
</dbReference>
<dbReference type="RefSeq" id="WP_132325908.1">
    <property type="nucleotide sequence ID" value="NZ_FWZT01000036.1"/>
</dbReference>
<feature type="domain" description="MrpA C-terminal/MbhE" evidence="14">
    <location>
        <begin position="699"/>
        <end position="755"/>
    </location>
</feature>
<feature type="transmembrane region" description="Helical" evidence="10">
    <location>
        <begin position="593"/>
        <end position="614"/>
    </location>
</feature>
<protein>
    <submittedName>
        <fullName evidence="15">Multisubunit sodium/proton antiporter, MrpA subunit</fullName>
    </submittedName>
</protein>
<proteinExistence type="predicted"/>
<feature type="transmembrane region" description="Helical" evidence="10">
    <location>
        <begin position="159"/>
        <end position="181"/>
    </location>
</feature>
<dbReference type="InterPro" id="IPR046806">
    <property type="entry name" value="MrpA_C/MbhE"/>
</dbReference>
<feature type="transmembrane region" description="Helical" evidence="10">
    <location>
        <begin position="621"/>
        <end position="638"/>
    </location>
</feature>
<name>A0A1Y6CUV4_9BACT</name>
<dbReference type="InterPro" id="IPR001750">
    <property type="entry name" value="ND/Mrp_TM"/>
</dbReference>
<dbReference type="PANTHER" id="PTHR43373">
    <property type="entry name" value="NA(+)/H(+) ANTIPORTER SUBUNIT"/>
    <property type="match status" value="1"/>
</dbReference>
<dbReference type="PRINTS" id="PR01435">
    <property type="entry name" value="NPOXDRDTASE5"/>
</dbReference>
<evidence type="ECO:0000259" key="14">
    <source>
        <dbReference type="Pfam" id="PF20501"/>
    </source>
</evidence>
<feature type="transmembrane region" description="Helical" evidence="10">
    <location>
        <begin position="21"/>
        <end position="46"/>
    </location>
</feature>
<evidence type="ECO:0000256" key="4">
    <source>
        <dbReference type="ARBA" id="ARBA00022475"/>
    </source>
</evidence>
<evidence type="ECO:0000259" key="13">
    <source>
        <dbReference type="Pfam" id="PF13244"/>
    </source>
</evidence>
<dbReference type="Pfam" id="PF20501">
    <property type="entry name" value="MbhE"/>
    <property type="match status" value="1"/>
</dbReference>
<dbReference type="Pfam" id="PF00361">
    <property type="entry name" value="Proton_antipo_M"/>
    <property type="match status" value="1"/>
</dbReference>
<evidence type="ECO:0000256" key="1">
    <source>
        <dbReference type="ARBA" id="ARBA00004651"/>
    </source>
</evidence>
<evidence type="ECO:0000256" key="6">
    <source>
        <dbReference type="ARBA" id="ARBA00022989"/>
    </source>
</evidence>
<comment type="subcellular location">
    <subcellularLocation>
        <location evidence="1">Cell membrane</location>
        <topology evidence="1">Multi-pass membrane protein</topology>
    </subcellularLocation>
    <subcellularLocation>
        <location evidence="9">Membrane</location>
        <topology evidence="9">Multi-pass membrane protein</topology>
    </subcellularLocation>
</comment>
<keyword evidence="16" id="KW-1185">Reference proteome</keyword>
<dbReference type="EMBL" id="FWZT01000036">
    <property type="protein sequence ID" value="SMF81102.1"/>
    <property type="molecule type" value="Genomic_DNA"/>
</dbReference>
<feature type="transmembrane region" description="Helical" evidence="10">
    <location>
        <begin position="104"/>
        <end position="122"/>
    </location>
</feature>
<reference evidence="16" key="1">
    <citation type="submission" date="2017-04" db="EMBL/GenBank/DDBJ databases">
        <authorList>
            <person name="Varghese N."/>
            <person name="Submissions S."/>
        </authorList>
    </citation>
    <scope>NUCLEOTIDE SEQUENCE [LARGE SCALE GENOMIC DNA]</scope>
    <source>
        <strain evidence="16">RKEM611</strain>
    </source>
</reference>
<feature type="transmembrane region" description="Helical" evidence="10">
    <location>
        <begin position="128"/>
        <end position="147"/>
    </location>
</feature>
<evidence type="ECO:0000313" key="16">
    <source>
        <dbReference type="Proteomes" id="UP000192907"/>
    </source>
</evidence>
<dbReference type="STRING" id="1513793.SAMN06296036_1369"/>
<feature type="transmembrane region" description="Helical" evidence="10">
    <location>
        <begin position="299"/>
        <end position="317"/>
    </location>
</feature>
<dbReference type="Pfam" id="PF00662">
    <property type="entry name" value="Proton_antipo_N"/>
    <property type="match status" value="1"/>
</dbReference>
<evidence type="ECO:0000256" key="3">
    <source>
        <dbReference type="ARBA" id="ARBA00022449"/>
    </source>
</evidence>
<feature type="transmembrane region" description="Helical" evidence="10">
    <location>
        <begin position="675"/>
        <end position="695"/>
    </location>
</feature>
<evidence type="ECO:0000256" key="5">
    <source>
        <dbReference type="ARBA" id="ARBA00022692"/>
    </source>
</evidence>
<accession>A0A1Y6CUV4</accession>
<evidence type="ECO:0000256" key="10">
    <source>
        <dbReference type="SAM" id="Phobius"/>
    </source>
</evidence>
<feature type="transmembrane region" description="Helical" evidence="10">
    <location>
        <begin position="644"/>
        <end position="663"/>
    </location>
</feature>
<evidence type="ECO:0000256" key="8">
    <source>
        <dbReference type="ARBA" id="ARBA00023136"/>
    </source>
</evidence>
<keyword evidence="6 10" id="KW-1133">Transmembrane helix</keyword>
<feature type="transmembrane region" description="Helical" evidence="10">
    <location>
        <begin position="447"/>
        <end position="466"/>
    </location>
</feature>
<keyword evidence="2" id="KW-0813">Transport</keyword>
<evidence type="ECO:0000259" key="12">
    <source>
        <dbReference type="Pfam" id="PF00662"/>
    </source>
</evidence>
<dbReference type="OrthoDB" id="5287408at2"/>
<keyword evidence="4" id="KW-1003">Cell membrane</keyword>
<organism evidence="15 16">
    <name type="scientific">Pseudobacteriovorax antillogorgiicola</name>
    <dbReference type="NCBI Taxonomy" id="1513793"/>
    <lineage>
        <taxon>Bacteria</taxon>
        <taxon>Pseudomonadati</taxon>
        <taxon>Bdellovibrionota</taxon>
        <taxon>Oligoflexia</taxon>
        <taxon>Oligoflexales</taxon>
        <taxon>Pseudobacteriovoracaceae</taxon>
        <taxon>Pseudobacteriovorax</taxon>
    </lineage>
</organism>
<feature type="transmembrane region" description="Helical" evidence="10">
    <location>
        <begin position="498"/>
        <end position="515"/>
    </location>
</feature>
<dbReference type="AlphaFoldDB" id="A0A1Y6CUV4"/>
<evidence type="ECO:0000259" key="11">
    <source>
        <dbReference type="Pfam" id="PF00361"/>
    </source>
</evidence>
<feature type="transmembrane region" description="Helical" evidence="10">
    <location>
        <begin position="271"/>
        <end position="292"/>
    </location>
</feature>
<feature type="domain" description="NADH-Ubiquinone oxidoreductase (complex I) chain 5 N-terminal" evidence="12">
    <location>
        <begin position="62"/>
        <end position="106"/>
    </location>
</feature>
<dbReference type="Proteomes" id="UP000192907">
    <property type="component" value="Unassembled WGS sequence"/>
</dbReference>
<feature type="transmembrane region" description="Helical" evidence="10">
    <location>
        <begin position="66"/>
        <end position="92"/>
    </location>
</feature>
<dbReference type="GO" id="GO:0006811">
    <property type="term" value="P:monoatomic ion transport"/>
    <property type="evidence" value="ECO:0007669"/>
    <property type="project" value="UniProtKB-KW"/>
</dbReference>
<evidence type="ECO:0000256" key="2">
    <source>
        <dbReference type="ARBA" id="ARBA00022448"/>
    </source>
</evidence>
<feature type="transmembrane region" description="Helical" evidence="10">
    <location>
        <begin position="206"/>
        <end position="231"/>
    </location>
</feature>
<feature type="transmembrane region" description="Helical" evidence="10">
    <location>
        <begin position="323"/>
        <end position="347"/>
    </location>
</feature>
<dbReference type="GO" id="GO:0005886">
    <property type="term" value="C:plasma membrane"/>
    <property type="evidence" value="ECO:0007669"/>
    <property type="project" value="UniProtKB-SubCell"/>
</dbReference>
<keyword evidence="5 9" id="KW-0812">Transmembrane</keyword>